<feature type="chain" id="PRO_5047133572" evidence="1">
    <location>
        <begin position="17"/>
        <end position="122"/>
    </location>
</feature>
<keyword evidence="3" id="KW-1185">Reference proteome</keyword>
<gene>
    <name evidence="2" type="ORF">KCG35_20040</name>
</gene>
<evidence type="ECO:0000256" key="1">
    <source>
        <dbReference type="SAM" id="SignalP"/>
    </source>
</evidence>
<proteinExistence type="predicted"/>
<sequence>MMLLLLTLVSQSNAFAVETNTIQSMPVDTTAHQSKYHSNSVFSAQQMDTNSHSCCKTLTSLKNQSKCQQSGSCSSGHCLSSVVLPTSTSPTPLSIHVLNISQYSAFIPSHPSSIPYRPPIIG</sequence>
<accession>A0ABS5ZH25</accession>
<name>A0ABS5ZH25_9GAMM</name>
<protein>
    <submittedName>
        <fullName evidence="2">Uncharacterized protein</fullName>
    </submittedName>
</protein>
<organism evidence="2 3">
    <name type="scientific">Zooshikella harenae</name>
    <dbReference type="NCBI Taxonomy" id="2827238"/>
    <lineage>
        <taxon>Bacteria</taxon>
        <taxon>Pseudomonadati</taxon>
        <taxon>Pseudomonadota</taxon>
        <taxon>Gammaproteobacteria</taxon>
        <taxon>Oceanospirillales</taxon>
        <taxon>Zooshikellaceae</taxon>
        <taxon>Zooshikella</taxon>
    </lineage>
</organism>
<dbReference type="RefSeq" id="WP_215821649.1">
    <property type="nucleotide sequence ID" value="NZ_JAGSOY010000074.1"/>
</dbReference>
<dbReference type="EMBL" id="JAGSOY010000074">
    <property type="protein sequence ID" value="MBU2713363.1"/>
    <property type="molecule type" value="Genomic_DNA"/>
</dbReference>
<reference evidence="2 3" key="1">
    <citation type="submission" date="2021-04" db="EMBL/GenBank/DDBJ databases">
        <authorList>
            <person name="Pira H."/>
            <person name="Risdian C."/>
            <person name="Wink J."/>
        </authorList>
    </citation>
    <scope>NUCLEOTIDE SEQUENCE [LARGE SCALE GENOMIC DNA]</scope>
    <source>
        <strain evidence="2 3">WH53</strain>
    </source>
</reference>
<comment type="caution">
    <text evidence="2">The sequence shown here is derived from an EMBL/GenBank/DDBJ whole genome shotgun (WGS) entry which is preliminary data.</text>
</comment>
<evidence type="ECO:0000313" key="2">
    <source>
        <dbReference type="EMBL" id="MBU2713363.1"/>
    </source>
</evidence>
<feature type="signal peptide" evidence="1">
    <location>
        <begin position="1"/>
        <end position="16"/>
    </location>
</feature>
<keyword evidence="1" id="KW-0732">Signal</keyword>
<dbReference type="Proteomes" id="UP000690515">
    <property type="component" value="Unassembled WGS sequence"/>
</dbReference>
<evidence type="ECO:0000313" key="3">
    <source>
        <dbReference type="Proteomes" id="UP000690515"/>
    </source>
</evidence>